<accession>A0A7S7SMV2</accession>
<dbReference type="RefSeq" id="WP_194451988.1">
    <property type="nucleotide sequence ID" value="NZ_CP063849.1"/>
</dbReference>
<evidence type="ECO:0000313" key="3">
    <source>
        <dbReference type="Proteomes" id="UP000593892"/>
    </source>
</evidence>
<evidence type="ECO:0000313" key="2">
    <source>
        <dbReference type="EMBL" id="QOY90323.1"/>
    </source>
</evidence>
<dbReference type="Proteomes" id="UP000593892">
    <property type="component" value="Chromosome"/>
</dbReference>
<protein>
    <submittedName>
        <fullName evidence="2">Uncharacterized protein</fullName>
    </submittedName>
</protein>
<reference evidence="2 3" key="1">
    <citation type="submission" date="2020-10" db="EMBL/GenBank/DDBJ databases">
        <title>Complete genome sequence of Paludibaculum fermentans P105T, a facultatively anaerobic acidobacterium capable of dissimilatory Fe(III) reduction.</title>
        <authorList>
            <person name="Dedysh S.N."/>
            <person name="Beletsky A.V."/>
            <person name="Kulichevskaya I.S."/>
            <person name="Mardanov A.V."/>
            <person name="Ravin N.V."/>
        </authorList>
    </citation>
    <scope>NUCLEOTIDE SEQUENCE [LARGE SCALE GENOMIC DNA]</scope>
    <source>
        <strain evidence="2 3">P105</strain>
    </source>
</reference>
<organism evidence="2 3">
    <name type="scientific">Paludibaculum fermentans</name>
    <dbReference type="NCBI Taxonomy" id="1473598"/>
    <lineage>
        <taxon>Bacteria</taxon>
        <taxon>Pseudomonadati</taxon>
        <taxon>Acidobacteriota</taxon>
        <taxon>Terriglobia</taxon>
        <taxon>Bryobacterales</taxon>
        <taxon>Bryobacteraceae</taxon>
        <taxon>Paludibaculum</taxon>
    </lineage>
</organism>
<proteinExistence type="predicted"/>
<dbReference type="AlphaFoldDB" id="A0A7S7SMV2"/>
<feature type="region of interest" description="Disordered" evidence="1">
    <location>
        <begin position="97"/>
        <end position="135"/>
    </location>
</feature>
<evidence type="ECO:0000256" key="1">
    <source>
        <dbReference type="SAM" id="MobiDB-lite"/>
    </source>
</evidence>
<gene>
    <name evidence="2" type="ORF">IRI77_10315</name>
</gene>
<name>A0A7S7SMV2_PALFE</name>
<sequence>MPYTKASLAGASTVSPGRRHSGCAFLANGRYRPVRKGEAVNQIVEGAHRVKREIAIRLPSGKPRHPLLWPIELESNLQSPILFQPNGAFEVFYRDKADHRAPNETPRSAPGAAVNGAARSIAPKARPAAGGRNVK</sequence>
<dbReference type="KEGG" id="pfer:IRI77_10315"/>
<keyword evidence="3" id="KW-1185">Reference proteome</keyword>
<dbReference type="EMBL" id="CP063849">
    <property type="protein sequence ID" value="QOY90323.1"/>
    <property type="molecule type" value="Genomic_DNA"/>
</dbReference>